<proteinExistence type="predicted"/>
<gene>
    <name evidence="4" type="ORF">F6J89_02560</name>
</gene>
<reference evidence="4" key="1">
    <citation type="submission" date="2019-11" db="EMBL/GenBank/DDBJ databases">
        <title>Genomic insights into an expanded diversity of filamentous marine cyanobacteria reveals the extraordinary biosynthetic potential of Moorea and Okeania.</title>
        <authorList>
            <person name="Ferreira Leao T."/>
            <person name="Wang M."/>
            <person name="Moss N."/>
            <person name="Da Silva R."/>
            <person name="Sanders J."/>
            <person name="Nurk S."/>
            <person name="Gurevich A."/>
            <person name="Humphrey G."/>
            <person name="Reher R."/>
            <person name="Zhu Q."/>
            <person name="Belda-Ferre P."/>
            <person name="Glukhov E."/>
            <person name="Rex R."/>
            <person name="Dorrestein P.C."/>
            <person name="Knight R."/>
            <person name="Pevzner P."/>
            <person name="Gerwick W.H."/>
            <person name="Gerwick L."/>
        </authorList>
    </citation>
    <scope>NUCLEOTIDE SEQUENCE</scope>
    <source>
        <strain evidence="4">SIO1C4</strain>
    </source>
</reference>
<dbReference type="PANTHER" id="PTHR24138:SF10">
    <property type="entry name" value="PHOSPHOLIPASE A2"/>
    <property type="match status" value="1"/>
</dbReference>
<dbReference type="InterPro" id="IPR016035">
    <property type="entry name" value="Acyl_Trfase/lysoPLipase"/>
</dbReference>
<comment type="caution">
    <text evidence="4">The sequence shown here is derived from an EMBL/GenBank/DDBJ whole genome shotgun (WGS) entry which is preliminary data.</text>
</comment>
<dbReference type="AlphaFoldDB" id="A0A6B3N4S4"/>
<organism evidence="4">
    <name type="scientific">Symploca sp. SIO1C4</name>
    <dbReference type="NCBI Taxonomy" id="2607765"/>
    <lineage>
        <taxon>Bacteria</taxon>
        <taxon>Bacillati</taxon>
        <taxon>Cyanobacteriota</taxon>
        <taxon>Cyanophyceae</taxon>
        <taxon>Coleofasciculales</taxon>
        <taxon>Coleofasciculaceae</taxon>
        <taxon>Symploca</taxon>
    </lineage>
</organism>
<dbReference type="CDD" id="cd07199">
    <property type="entry name" value="Pat17_PNPLA8_PNPLA9_like"/>
    <property type="match status" value="1"/>
</dbReference>
<comment type="caution">
    <text evidence="2">Lacks conserved residue(s) required for the propagation of feature annotation.</text>
</comment>
<evidence type="ECO:0000256" key="1">
    <source>
        <dbReference type="ARBA" id="ARBA00023098"/>
    </source>
</evidence>
<evidence type="ECO:0000259" key="3">
    <source>
        <dbReference type="PROSITE" id="PS51635"/>
    </source>
</evidence>
<dbReference type="EMBL" id="JAAHFQ010000033">
    <property type="protein sequence ID" value="NER26523.1"/>
    <property type="molecule type" value="Genomic_DNA"/>
</dbReference>
<evidence type="ECO:0000313" key="4">
    <source>
        <dbReference type="EMBL" id="NER26523.1"/>
    </source>
</evidence>
<dbReference type="InterPro" id="IPR002641">
    <property type="entry name" value="PNPLA_dom"/>
</dbReference>
<evidence type="ECO:0000256" key="2">
    <source>
        <dbReference type="PROSITE-ProRule" id="PRU01161"/>
    </source>
</evidence>
<dbReference type="InterPro" id="IPR047156">
    <property type="entry name" value="Teg/CotR/CapV-like"/>
</dbReference>
<protein>
    <submittedName>
        <fullName evidence="4">Patatin-like phospholipase family protein</fullName>
    </submittedName>
</protein>
<keyword evidence="2" id="KW-0378">Hydrolase</keyword>
<dbReference type="PANTHER" id="PTHR24138">
    <property type="entry name" value="INTRACELLLAR PHOSPHOLIPASE A FAMILY"/>
    <property type="match status" value="1"/>
</dbReference>
<keyword evidence="1 2" id="KW-0443">Lipid metabolism</keyword>
<accession>A0A6B3N4S4</accession>
<dbReference type="Gene3D" id="3.40.1090.10">
    <property type="entry name" value="Cytosolic phospholipase A2 catalytic domain"/>
    <property type="match status" value="1"/>
</dbReference>
<feature type="domain" description="PNPLA" evidence="3">
    <location>
        <begin position="8"/>
        <end position="216"/>
    </location>
</feature>
<dbReference type="Pfam" id="PF01734">
    <property type="entry name" value="Patatin"/>
    <property type="match status" value="1"/>
</dbReference>
<sequence length="340" mass="37701">MSKPFRILSLDGGGIRGLLTAQILLELDCYIQANFNQQLSQYFELIAGASAGAILASEIAVGKTTSDIIKDYICTTKKIFFPPSNPLKKIDNWLVKTLFGLSSSLFRPKHSGSRLTDILKSRLGVNRKIADLDTKLLILAYETQSHRPIIFNNWVNTDQFEASNWIYLQDIFLWEAVRCSSSFPGFFPAYPLQKDGKLLSVIDGSIGALNPAAVAVAAAIAMGHKPENINLLSIGSGDPNLAISLTEAETWGMTQWASRMFNLFTFGVSSFDDYIAGEIANVYLRLQPKLTIGSGINDVSQDYDDTSDKNTQNLITEAQVYLRKDEIQKKLTNFFCSKQN</sequence>
<keyword evidence="2" id="KW-0442">Lipid degradation</keyword>
<feature type="active site" description="Proton acceptor" evidence="2">
    <location>
        <position position="203"/>
    </location>
</feature>
<feature type="active site" description="Nucleophile" evidence="2">
    <location>
        <position position="50"/>
    </location>
</feature>
<dbReference type="GO" id="GO:0016042">
    <property type="term" value="P:lipid catabolic process"/>
    <property type="evidence" value="ECO:0007669"/>
    <property type="project" value="UniProtKB-UniRule"/>
</dbReference>
<dbReference type="PROSITE" id="PS51635">
    <property type="entry name" value="PNPLA"/>
    <property type="match status" value="1"/>
</dbReference>
<feature type="short sequence motif" description="GXSXG" evidence="2">
    <location>
        <begin position="48"/>
        <end position="52"/>
    </location>
</feature>
<dbReference type="SUPFAM" id="SSF52151">
    <property type="entry name" value="FabD/lysophospholipase-like"/>
    <property type="match status" value="1"/>
</dbReference>
<feature type="short sequence motif" description="GXGXXG" evidence="2">
    <location>
        <begin position="12"/>
        <end position="17"/>
    </location>
</feature>
<name>A0A6B3N4S4_9CYAN</name>
<dbReference type="GO" id="GO:0016787">
    <property type="term" value="F:hydrolase activity"/>
    <property type="evidence" value="ECO:0007669"/>
    <property type="project" value="UniProtKB-UniRule"/>
</dbReference>